<gene>
    <name evidence="2" type="ORF">CY34DRAFT_807727</name>
</gene>
<feature type="compositionally biased region" description="Polar residues" evidence="1">
    <location>
        <begin position="120"/>
        <end position="144"/>
    </location>
</feature>
<sequence>MSDGRSRNTRKGRSASLHLPKRFDSTPVPPSLTNSPHLSSPYSVFRRKPSFLKTPSQEDDEWLRDMIPMNREQGAFDENSSSASPPSTSIQKQWDELSPSSSGSSFQGRATLSPRPNMHRSWSSPTPSNPSIVIVQSPSDLTEG</sequence>
<dbReference type="OrthoDB" id="2675274at2759"/>
<organism evidence="2 3">
    <name type="scientific">Suillus luteus UH-Slu-Lm8-n1</name>
    <dbReference type="NCBI Taxonomy" id="930992"/>
    <lineage>
        <taxon>Eukaryota</taxon>
        <taxon>Fungi</taxon>
        <taxon>Dikarya</taxon>
        <taxon>Basidiomycota</taxon>
        <taxon>Agaricomycotina</taxon>
        <taxon>Agaricomycetes</taxon>
        <taxon>Agaricomycetidae</taxon>
        <taxon>Boletales</taxon>
        <taxon>Suillineae</taxon>
        <taxon>Suillaceae</taxon>
        <taxon>Suillus</taxon>
    </lineage>
</organism>
<evidence type="ECO:0000313" key="3">
    <source>
        <dbReference type="Proteomes" id="UP000054485"/>
    </source>
</evidence>
<accession>A0A0D0B859</accession>
<reference evidence="3" key="2">
    <citation type="submission" date="2015-01" db="EMBL/GenBank/DDBJ databases">
        <title>Evolutionary Origins and Diversification of the Mycorrhizal Mutualists.</title>
        <authorList>
            <consortium name="DOE Joint Genome Institute"/>
            <consortium name="Mycorrhizal Genomics Consortium"/>
            <person name="Kohler A."/>
            <person name="Kuo A."/>
            <person name="Nagy L.G."/>
            <person name="Floudas D."/>
            <person name="Copeland A."/>
            <person name="Barry K.W."/>
            <person name="Cichocki N."/>
            <person name="Veneault-Fourrey C."/>
            <person name="LaButti K."/>
            <person name="Lindquist E.A."/>
            <person name="Lipzen A."/>
            <person name="Lundell T."/>
            <person name="Morin E."/>
            <person name="Murat C."/>
            <person name="Riley R."/>
            <person name="Ohm R."/>
            <person name="Sun H."/>
            <person name="Tunlid A."/>
            <person name="Henrissat B."/>
            <person name="Grigoriev I.V."/>
            <person name="Hibbett D.S."/>
            <person name="Martin F."/>
        </authorList>
    </citation>
    <scope>NUCLEOTIDE SEQUENCE [LARGE SCALE GENOMIC DNA]</scope>
    <source>
        <strain evidence="3">UH-Slu-Lm8-n1</strain>
    </source>
</reference>
<name>A0A0D0B859_9AGAM</name>
<feature type="region of interest" description="Disordered" evidence="1">
    <location>
        <begin position="1"/>
        <end position="144"/>
    </location>
</feature>
<protein>
    <submittedName>
        <fullName evidence="2">Uncharacterized protein</fullName>
    </submittedName>
</protein>
<feature type="compositionally biased region" description="Low complexity" evidence="1">
    <location>
        <begin position="80"/>
        <end position="89"/>
    </location>
</feature>
<dbReference type="InParanoid" id="A0A0D0B859"/>
<reference evidence="2 3" key="1">
    <citation type="submission" date="2014-04" db="EMBL/GenBank/DDBJ databases">
        <authorList>
            <consortium name="DOE Joint Genome Institute"/>
            <person name="Kuo A."/>
            <person name="Ruytinx J."/>
            <person name="Rineau F."/>
            <person name="Colpaert J."/>
            <person name="Kohler A."/>
            <person name="Nagy L.G."/>
            <person name="Floudas D."/>
            <person name="Copeland A."/>
            <person name="Barry K.W."/>
            <person name="Cichocki N."/>
            <person name="Veneault-Fourrey C."/>
            <person name="LaButti K."/>
            <person name="Lindquist E.A."/>
            <person name="Lipzen A."/>
            <person name="Lundell T."/>
            <person name="Morin E."/>
            <person name="Murat C."/>
            <person name="Sun H."/>
            <person name="Tunlid A."/>
            <person name="Henrissat B."/>
            <person name="Grigoriev I.V."/>
            <person name="Hibbett D.S."/>
            <person name="Martin F."/>
            <person name="Nordberg H.P."/>
            <person name="Cantor M.N."/>
            <person name="Hua S.X."/>
        </authorList>
    </citation>
    <scope>NUCLEOTIDE SEQUENCE [LARGE SCALE GENOMIC DNA]</scope>
    <source>
        <strain evidence="2 3">UH-Slu-Lm8-n1</strain>
    </source>
</reference>
<dbReference type="HOGENOM" id="CLU_1797725_0_0_1"/>
<feature type="compositionally biased region" description="Polar residues" evidence="1">
    <location>
        <begin position="31"/>
        <end position="42"/>
    </location>
</feature>
<proteinExistence type="predicted"/>
<evidence type="ECO:0000313" key="2">
    <source>
        <dbReference type="EMBL" id="KIK39948.1"/>
    </source>
</evidence>
<keyword evidence="3" id="KW-1185">Reference proteome</keyword>
<dbReference type="AlphaFoldDB" id="A0A0D0B859"/>
<dbReference type="Proteomes" id="UP000054485">
    <property type="component" value="Unassembled WGS sequence"/>
</dbReference>
<evidence type="ECO:0000256" key="1">
    <source>
        <dbReference type="SAM" id="MobiDB-lite"/>
    </source>
</evidence>
<dbReference type="EMBL" id="KN835322">
    <property type="protein sequence ID" value="KIK39948.1"/>
    <property type="molecule type" value="Genomic_DNA"/>
</dbReference>